<comment type="pathway">
    <text evidence="2 8">Carbohydrate metabolism; hexose metabolism.</text>
</comment>
<sequence>MSQDPHAVPVDRGRATRDRFGTLAAGDDVDVVTLASTDGLRARILTYGATLAALDVPDGSGRSRSIVLGFTTLEDYCRARGHLGGTIGRFANRIAAGRFRLDGVDHALSVNEPPNTLHGGRNGFDAAVWRLDALAADVAPSVTLAHVSPDGDQGFPGRVEARARYTLEGSTLRLDYTATTDRPTVINLTNHAYFNLAGAGSGDVLAHELQINADAFLPVDRHLIPTGEVRPVDGTPFDFRTPMPIGARIAEADEQLALAHGYDHTFVLRSTGAAGPRLAARVREPPSGLAMEVWTTEPGVQFYSGNALRGLDVGAEGRAYGPRAGLCLETQHFPDSPNQPGFPSTVLRPGDSFRSTTLLRFTRP</sequence>
<evidence type="ECO:0000256" key="3">
    <source>
        <dbReference type="ARBA" id="ARBA00006206"/>
    </source>
</evidence>
<feature type="binding site" evidence="10">
    <location>
        <position position="263"/>
    </location>
    <ligand>
        <name>beta-D-galactose</name>
        <dbReference type="ChEBI" id="CHEBI:27667"/>
    </ligand>
</feature>
<dbReference type="PANTHER" id="PTHR10091:SF0">
    <property type="entry name" value="GALACTOSE MUTAROTASE"/>
    <property type="match status" value="1"/>
</dbReference>
<dbReference type="PANTHER" id="PTHR10091">
    <property type="entry name" value="ALDOSE-1-EPIMERASE"/>
    <property type="match status" value="1"/>
</dbReference>
<dbReference type="OrthoDB" id="9779408at2"/>
<evidence type="ECO:0000256" key="8">
    <source>
        <dbReference type="PIRNR" id="PIRNR005096"/>
    </source>
</evidence>
<dbReference type="InterPro" id="IPR047215">
    <property type="entry name" value="Galactose_mutarotase-like"/>
</dbReference>
<dbReference type="SUPFAM" id="SSF74650">
    <property type="entry name" value="Galactose mutarotase-like"/>
    <property type="match status" value="1"/>
</dbReference>
<feature type="binding site" evidence="11">
    <location>
        <begin position="191"/>
        <end position="193"/>
    </location>
    <ligand>
        <name>beta-D-galactose</name>
        <dbReference type="ChEBI" id="CHEBI:27667"/>
    </ligand>
</feature>
<dbReference type="Gene3D" id="2.70.98.10">
    <property type="match status" value="1"/>
</dbReference>
<evidence type="ECO:0000256" key="10">
    <source>
        <dbReference type="PIRSR" id="PIRSR005096-2"/>
    </source>
</evidence>
<comment type="caution">
    <text evidence="13">The sequence shown here is derived from an EMBL/GenBank/DDBJ whole genome shotgun (WGS) entry which is preliminary data.</text>
</comment>
<gene>
    <name evidence="13" type="ORF">FHP25_09760</name>
</gene>
<dbReference type="PIRSF" id="PIRSF005096">
    <property type="entry name" value="GALM"/>
    <property type="match status" value="1"/>
</dbReference>
<evidence type="ECO:0000313" key="13">
    <source>
        <dbReference type="EMBL" id="TXL77695.1"/>
    </source>
</evidence>
<feature type="active site" description="Proton donor" evidence="9">
    <location>
        <position position="191"/>
    </location>
</feature>
<dbReference type="EC" id="5.1.3.3" evidence="4 8"/>
<dbReference type="EMBL" id="VDUZ01000008">
    <property type="protein sequence ID" value="TXL77695.1"/>
    <property type="molecule type" value="Genomic_DNA"/>
</dbReference>
<dbReference type="GO" id="GO:0004034">
    <property type="term" value="F:aldose 1-epimerase activity"/>
    <property type="evidence" value="ECO:0007669"/>
    <property type="project" value="UniProtKB-EC"/>
</dbReference>
<evidence type="ECO:0000256" key="9">
    <source>
        <dbReference type="PIRSR" id="PIRSR005096-1"/>
    </source>
</evidence>
<dbReference type="CDD" id="cd09019">
    <property type="entry name" value="galactose_mutarotase_like"/>
    <property type="match status" value="1"/>
</dbReference>
<dbReference type="InterPro" id="IPR011013">
    <property type="entry name" value="Gal_mutarotase_sf_dom"/>
</dbReference>
<evidence type="ECO:0000256" key="6">
    <source>
        <dbReference type="ARBA" id="ARBA00023235"/>
    </source>
</evidence>
<evidence type="ECO:0000256" key="4">
    <source>
        <dbReference type="ARBA" id="ARBA00013185"/>
    </source>
</evidence>
<reference evidence="13 14" key="1">
    <citation type="submission" date="2019-06" db="EMBL/GenBank/DDBJ databases">
        <title>New taxonomy in bacterial strain CC-CFT640, isolated from vineyard.</title>
        <authorList>
            <person name="Lin S.-Y."/>
            <person name="Tsai C.-F."/>
            <person name="Young C.-C."/>
        </authorList>
    </citation>
    <scope>NUCLEOTIDE SEQUENCE [LARGE SCALE GENOMIC DNA]</scope>
    <source>
        <strain evidence="13 14">CC-CFT640</strain>
    </source>
</reference>
<dbReference type="GO" id="GO:0006006">
    <property type="term" value="P:glucose metabolic process"/>
    <property type="evidence" value="ECO:0007669"/>
    <property type="project" value="TreeGrafter"/>
</dbReference>
<dbReference type="NCBIfam" id="NF008277">
    <property type="entry name" value="PRK11055.1"/>
    <property type="match status" value="1"/>
</dbReference>
<dbReference type="UniPathway" id="UPA00242"/>
<evidence type="ECO:0000256" key="5">
    <source>
        <dbReference type="ARBA" id="ARBA00014165"/>
    </source>
</evidence>
<proteinExistence type="inferred from homology"/>
<dbReference type="Proteomes" id="UP000321638">
    <property type="component" value="Unassembled WGS sequence"/>
</dbReference>
<dbReference type="InterPro" id="IPR018052">
    <property type="entry name" value="Ald1_epimerase_CS"/>
</dbReference>
<evidence type="ECO:0000256" key="1">
    <source>
        <dbReference type="ARBA" id="ARBA00001614"/>
    </source>
</evidence>
<dbReference type="InterPro" id="IPR008183">
    <property type="entry name" value="Aldose_1/G6P_1-epimerase"/>
</dbReference>
<keyword evidence="6 8" id="KW-0413">Isomerase</keyword>
<name>A0A5C8PRR0_9HYPH</name>
<organism evidence="13 14">
    <name type="scientific">Vineibacter terrae</name>
    <dbReference type="NCBI Taxonomy" id="2586908"/>
    <lineage>
        <taxon>Bacteria</taxon>
        <taxon>Pseudomonadati</taxon>
        <taxon>Pseudomonadota</taxon>
        <taxon>Alphaproteobacteria</taxon>
        <taxon>Hyphomicrobiales</taxon>
        <taxon>Vineibacter</taxon>
    </lineage>
</organism>
<evidence type="ECO:0000313" key="14">
    <source>
        <dbReference type="Proteomes" id="UP000321638"/>
    </source>
</evidence>
<evidence type="ECO:0000256" key="7">
    <source>
        <dbReference type="ARBA" id="ARBA00023277"/>
    </source>
</evidence>
<feature type="active site" description="Proton acceptor" evidence="9">
    <location>
        <position position="329"/>
    </location>
</feature>
<dbReference type="GO" id="GO:0030246">
    <property type="term" value="F:carbohydrate binding"/>
    <property type="evidence" value="ECO:0007669"/>
    <property type="project" value="InterPro"/>
</dbReference>
<dbReference type="PROSITE" id="PS00545">
    <property type="entry name" value="ALDOSE_1_EPIMERASE"/>
    <property type="match status" value="1"/>
</dbReference>
<dbReference type="Pfam" id="PF01263">
    <property type="entry name" value="Aldose_epim"/>
    <property type="match status" value="1"/>
</dbReference>
<dbReference type="GO" id="GO:0033499">
    <property type="term" value="P:galactose catabolic process via UDP-galactose, Leloir pathway"/>
    <property type="evidence" value="ECO:0007669"/>
    <property type="project" value="TreeGrafter"/>
</dbReference>
<keyword evidence="14" id="KW-1185">Reference proteome</keyword>
<protein>
    <recommendedName>
        <fullName evidence="5 8">Aldose 1-epimerase</fullName>
        <ecNumber evidence="4 8">5.1.3.3</ecNumber>
    </recommendedName>
</protein>
<evidence type="ECO:0000256" key="2">
    <source>
        <dbReference type="ARBA" id="ARBA00005028"/>
    </source>
</evidence>
<feature type="binding site" evidence="11">
    <location>
        <begin position="92"/>
        <end position="93"/>
    </location>
    <ligand>
        <name>beta-D-galactose</name>
        <dbReference type="ChEBI" id="CHEBI:27667"/>
    </ligand>
</feature>
<evidence type="ECO:0000256" key="12">
    <source>
        <dbReference type="SAM" id="MobiDB-lite"/>
    </source>
</evidence>
<dbReference type="InterPro" id="IPR014718">
    <property type="entry name" value="GH-type_carb-bd"/>
</dbReference>
<comment type="similarity">
    <text evidence="3 8">Belongs to the aldose epimerase family.</text>
</comment>
<dbReference type="InterPro" id="IPR015443">
    <property type="entry name" value="Aldose_1-epimerase"/>
</dbReference>
<dbReference type="RefSeq" id="WP_147846735.1">
    <property type="nucleotide sequence ID" value="NZ_VDUZ01000008.1"/>
</dbReference>
<comment type="catalytic activity">
    <reaction evidence="1 8">
        <text>alpha-D-glucose = beta-D-glucose</text>
        <dbReference type="Rhea" id="RHEA:10264"/>
        <dbReference type="ChEBI" id="CHEBI:15903"/>
        <dbReference type="ChEBI" id="CHEBI:17925"/>
        <dbReference type="EC" id="5.1.3.3"/>
    </reaction>
</comment>
<feature type="region of interest" description="Disordered" evidence="12">
    <location>
        <begin position="330"/>
        <end position="350"/>
    </location>
</feature>
<evidence type="ECO:0000256" key="11">
    <source>
        <dbReference type="PIRSR" id="PIRSR005096-3"/>
    </source>
</evidence>
<keyword evidence="7 8" id="KW-0119">Carbohydrate metabolism</keyword>
<accession>A0A5C8PRR0</accession>
<dbReference type="AlphaFoldDB" id="A0A5C8PRR0"/>